<gene>
    <name evidence="16" type="ORF">L7E55_04485</name>
</gene>
<dbReference type="InterPro" id="IPR038385">
    <property type="entry name" value="Sua5/YwlC_C"/>
</dbReference>
<keyword evidence="8 13" id="KW-0548">Nucleotidyltransferase</keyword>
<dbReference type="Pfam" id="PF01300">
    <property type="entry name" value="Sua5_yciO_yrdC"/>
    <property type="match status" value="1"/>
</dbReference>
<feature type="domain" description="YrdC-like" evidence="15">
    <location>
        <begin position="33"/>
        <end position="219"/>
    </location>
</feature>
<dbReference type="Proteomes" id="UP001154312">
    <property type="component" value="Unassembled WGS sequence"/>
</dbReference>
<dbReference type="EC" id="2.7.7.87" evidence="3 13"/>
<dbReference type="EMBL" id="JAKOAV010000005">
    <property type="protein sequence ID" value="MDF9407621.1"/>
    <property type="molecule type" value="Genomic_DNA"/>
</dbReference>
<protein>
    <recommendedName>
        <fullName evidence="4 13">Threonylcarbamoyl-AMP synthase</fullName>
        <shortName evidence="13">TC-AMP synthase</shortName>
        <ecNumber evidence="3 13">2.7.7.87</ecNumber>
    </recommendedName>
    <alternativeName>
        <fullName evidence="11 13">L-threonylcarbamoyladenylate synthase</fullName>
    </alternativeName>
</protein>
<feature type="binding site" evidence="14">
    <location>
        <position position="55"/>
    </location>
    <ligand>
        <name>L-threonine</name>
        <dbReference type="ChEBI" id="CHEBI:57926"/>
    </ligand>
</feature>
<comment type="similarity">
    <text evidence="2 13">Belongs to the SUA5 family.</text>
</comment>
<proteinExistence type="inferred from homology"/>
<dbReference type="GO" id="GO:0005737">
    <property type="term" value="C:cytoplasm"/>
    <property type="evidence" value="ECO:0007669"/>
    <property type="project" value="UniProtKB-SubCell"/>
</dbReference>
<comment type="catalytic activity">
    <reaction evidence="12 13">
        <text>L-threonine + hydrogencarbonate + ATP = L-threonylcarbamoyladenylate + diphosphate + H2O</text>
        <dbReference type="Rhea" id="RHEA:36407"/>
        <dbReference type="ChEBI" id="CHEBI:15377"/>
        <dbReference type="ChEBI" id="CHEBI:17544"/>
        <dbReference type="ChEBI" id="CHEBI:30616"/>
        <dbReference type="ChEBI" id="CHEBI:33019"/>
        <dbReference type="ChEBI" id="CHEBI:57926"/>
        <dbReference type="ChEBI" id="CHEBI:73682"/>
        <dbReference type="EC" id="2.7.7.87"/>
    </reaction>
</comment>
<feature type="binding site" evidence="14">
    <location>
        <position position="201"/>
    </location>
    <ligand>
        <name>L-threonine</name>
        <dbReference type="ChEBI" id="CHEBI:57926"/>
    </ligand>
</feature>
<feature type="binding site" evidence="14">
    <location>
        <position position="141"/>
    </location>
    <ligand>
        <name>L-threonine</name>
        <dbReference type="ChEBI" id="CHEBI:57926"/>
    </ligand>
</feature>
<feature type="binding site" evidence="14">
    <location>
        <position position="78"/>
    </location>
    <ligand>
        <name>ATP</name>
        <dbReference type="ChEBI" id="CHEBI:30616"/>
    </ligand>
</feature>
<keyword evidence="7 13" id="KW-0819">tRNA processing</keyword>
<evidence type="ECO:0000256" key="7">
    <source>
        <dbReference type="ARBA" id="ARBA00022694"/>
    </source>
</evidence>
<evidence type="ECO:0000313" key="16">
    <source>
        <dbReference type="EMBL" id="MDF9407621.1"/>
    </source>
</evidence>
<dbReference type="PIRSF" id="PIRSF004930">
    <property type="entry name" value="Tln_factor_SUA5"/>
    <property type="match status" value="1"/>
</dbReference>
<evidence type="ECO:0000256" key="10">
    <source>
        <dbReference type="ARBA" id="ARBA00022840"/>
    </source>
</evidence>
<dbReference type="PROSITE" id="PS51163">
    <property type="entry name" value="YRDC"/>
    <property type="match status" value="1"/>
</dbReference>
<dbReference type="InterPro" id="IPR006070">
    <property type="entry name" value="Sua5-like_dom"/>
</dbReference>
<evidence type="ECO:0000256" key="11">
    <source>
        <dbReference type="ARBA" id="ARBA00029774"/>
    </source>
</evidence>
<evidence type="ECO:0000259" key="15">
    <source>
        <dbReference type="PROSITE" id="PS51163"/>
    </source>
</evidence>
<keyword evidence="10 13" id="KW-0067">ATP-binding</keyword>
<dbReference type="Gene3D" id="3.90.870.10">
    <property type="entry name" value="DHBP synthase"/>
    <property type="match status" value="1"/>
</dbReference>
<keyword evidence="9 13" id="KW-0547">Nucleotide-binding</keyword>
<comment type="caution">
    <text evidence="16">The sequence shown here is derived from an EMBL/GenBank/DDBJ whole genome shotgun (WGS) entry which is preliminary data.</text>
</comment>
<evidence type="ECO:0000256" key="3">
    <source>
        <dbReference type="ARBA" id="ARBA00012584"/>
    </source>
</evidence>
<dbReference type="GO" id="GO:0005524">
    <property type="term" value="F:ATP binding"/>
    <property type="evidence" value="ECO:0007669"/>
    <property type="project" value="UniProtKB-UniRule"/>
</dbReference>
<evidence type="ECO:0000256" key="9">
    <source>
        <dbReference type="ARBA" id="ARBA00022741"/>
    </source>
</evidence>
<name>A0A9X4H1I8_9FIRM</name>
<dbReference type="SUPFAM" id="SSF55821">
    <property type="entry name" value="YrdC/RibB"/>
    <property type="match status" value="1"/>
</dbReference>
<keyword evidence="17" id="KW-1185">Reference proteome</keyword>
<feature type="binding site" evidence="14">
    <location>
        <position position="82"/>
    </location>
    <ligand>
        <name>ATP</name>
        <dbReference type="ChEBI" id="CHEBI:30616"/>
    </ligand>
</feature>
<evidence type="ECO:0000256" key="2">
    <source>
        <dbReference type="ARBA" id="ARBA00007663"/>
    </source>
</evidence>
<dbReference type="GO" id="GO:0006450">
    <property type="term" value="P:regulation of translational fidelity"/>
    <property type="evidence" value="ECO:0007669"/>
    <property type="project" value="TreeGrafter"/>
</dbReference>
<evidence type="ECO:0000256" key="14">
    <source>
        <dbReference type="PIRSR" id="PIRSR004930-1"/>
    </source>
</evidence>
<feature type="binding site" evidence="14">
    <location>
        <position position="87"/>
    </location>
    <ligand>
        <name>L-threonine</name>
        <dbReference type="ChEBI" id="CHEBI:57926"/>
    </ligand>
</feature>
<dbReference type="GO" id="GO:0000049">
    <property type="term" value="F:tRNA binding"/>
    <property type="evidence" value="ECO:0007669"/>
    <property type="project" value="TreeGrafter"/>
</dbReference>
<evidence type="ECO:0000256" key="1">
    <source>
        <dbReference type="ARBA" id="ARBA00004496"/>
    </source>
</evidence>
<feature type="binding site" evidence="14">
    <location>
        <position position="161"/>
    </location>
    <ligand>
        <name>L-threonine</name>
        <dbReference type="ChEBI" id="CHEBI:57926"/>
    </ligand>
</feature>
<dbReference type="GO" id="GO:0061710">
    <property type="term" value="F:L-threonylcarbamoyladenylate synthase"/>
    <property type="evidence" value="ECO:0007669"/>
    <property type="project" value="UniProtKB-EC"/>
</dbReference>
<comment type="subcellular location">
    <subcellularLocation>
        <location evidence="1 13">Cytoplasm</location>
    </subcellularLocation>
</comment>
<feature type="binding site" evidence="14">
    <location>
        <position position="163"/>
    </location>
    <ligand>
        <name>ATP</name>
        <dbReference type="ChEBI" id="CHEBI:30616"/>
    </ligand>
</feature>
<dbReference type="GO" id="GO:0003725">
    <property type="term" value="F:double-stranded RNA binding"/>
    <property type="evidence" value="ECO:0007669"/>
    <property type="project" value="UniProtKB-UniRule"/>
</dbReference>
<dbReference type="AlphaFoldDB" id="A0A9X4H1I8"/>
<reference evidence="16" key="1">
    <citation type="submission" date="2022-02" db="EMBL/GenBank/DDBJ databases">
        <authorList>
            <person name="Leng L."/>
        </authorList>
    </citation>
    <scope>NUCLEOTIDE SEQUENCE</scope>
    <source>
        <strain evidence="16">JI</strain>
    </source>
</reference>
<evidence type="ECO:0000256" key="8">
    <source>
        <dbReference type="ARBA" id="ARBA00022695"/>
    </source>
</evidence>
<dbReference type="Pfam" id="PF03481">
    <property type="entry name" value="Sua5_C"/>
    <property type="match status" value="1"/>
</dbReference>
<dbReference type="InterPro" id="IPR017945">
    <property type="entry name" value="DHBP_synth_RibB-like_a/b_dom"/>
</dbReference>
<feature type="binding site" evidence="14">
    <location>
        <position position="215"/>
    </location>
    <ligand>
        <name>ATP</name>
        <dbReference type="ChEBI" id="CHEBI:30616"/>
    </ligand>
</feature>
<keyword evidence="6 13" id="KW-0808">Transferase</keyword>
<dbReference type="InterPro" id="IPR010923">
    <property type="entry name" value="T(6)A37_SUA5"/>
</dbReference>
<dbReference type="NCBIfam" id="TIGR00057">
    <property type="entry name" value="L-threonylcarbamoyladenylate synthase"/>
    <property type="match status" value="1"/>
</dbReference>
<accession>A0A9X4H1I8</accession>
<dbReference type="PANTHER" id="PTHR17490:SF16">
    <property type="entry name" value="THREONYLCARBAMOYL-AMP SYNTHASE"/>
    <property type="match status" value="1"/>
</dbReference>
<feature type="binding site" evidence="14">
    <location>
        <position position="171"/>
    </location>
    <ligand>
        <name>ATP</name>
        <dbReference type="ChEBI" id="CHEBI:30616"/>
    </ligand>
</feature>
<feature type="binding site" evidence="14">
    <location>
        <position position="137"/>
    </location>
    <ligand>
        <name>ATP</name>
        <dbReference type="ChEBI" id="CHEBI:30616"/>
    </ligand>
</feature>
<dbReference type="FunFam" id="3.90.870.10:FF:000008">
    <property type="entry name" value="Threonylcarbamoyl-AMP synthase"/>
    <property type="match status" value="1"/>
</dbReference>
<organism evidence="16 17">
    <name type="scientific">Pelotomaculum isophthalicicum JI</name>
    <dbReference type="NCBI Taxonomy" id="947010"/>
    <lineage>
        <taxon>Bacteria</taxon>
        <taxon>Bacillati</taxon>
        <taxon>Bacillota</taxon>
        <taxon>Clostridia</taxon>
        <taxon>Eubacteriales</taxon>
        <taxon>Desulfotomaculaceae</taxon>
        <taxon>Pelotomaculum</taxon>
    </lineage>
</organism>
<dbReference type="RefSeq" id="WP_277442852.1">
    <property type="nucleotide sequence ID" value="NZ_JAKOAV010000005.1"/>
</dbReference>
<dbReference type="PANTHER" id="PTHR17490">
    <property type="entry name" value="SUA5"/>
    <property type="match status" value="1"/>
</dbReference>
<comment type="function">
    <text evidence="13">Required for the formation of a threonylcarbamoyl group on adenosine at position 37 (t(6)A37) in tRNAs that read codons beginning with adenine.</text>
</comment>
<evidence type="ECO:0000313" key="17">
    <source>
        <dbReference type="Proteomes" id="UP001154312"/>
    </source>
</evidence>
<dbReference type="InterPro" id="IPR005145">
    <property type="entry name" value="Sua5_C"/>
</dbReference>
<evidence type="ECO:0000256" key="13">
    <source>
        <dbReference type="PIRNR" id="PIRNR004930"/>
    </source>
</evidence>
<dbReference type="Gene3D" id="3.40.50.11030">
    <property type="entry name" value="Threonylcarbamoyl-AMP synthase, C-terminal domain"/>
    <property type="match status" value="1"/>
</dbReference>
<evidence type="ECO:0000256" key="5">
    <source>
        <dbReference type="ARBA" id="ARBA00022490"/>
    </source>
</evidence>
<sequence>MLKGHYRVAIEVYMQNKKISTKYITVDPSHPEPGPLEEGGSVLRRGGLVAFPTETVYGLGANALDGRAVAGIFEAKGRPQDNPLIVHVAGREAVSGLVKKITGAAEALMDAFWPGPLTIILSVGEVVPAQVTAGLDTVAVRMPDHPVALGLIRAAGVPVAAPSANTSGRPSPTTARHVLNDLGGRIDLIIDGGPAGVGVESTVVDLTAPAPLVLRPGGVTLEDLSEVLESVAVDPAARSGSKGRCRPRSPGMKYTHYAPRAPLFLIEGEVKAVAAKIMDLAREYRAQGRRVGVLSYNDKGDFSAAGEVVLAGRRDKPETVAAALYAALRRFDEMEVDVILAEGLTEQGIGLAVMNRLRKAAGGKIIRV</sequence>
<evidence type="ECO:0000256" key="6">
    <source>
        <dbReference type="ARBA" id="ARBA00022679"/>
    </source>
</evidence>
<feature type="binding site" evidence="14">
    <location>
        <position position="257"/>
    </location>
    <ligand>
        <name>ATP</name>
        <dbReference type="ChEBI" id="CHEBI:30616"/>
    </ligand>
</feature>
<keyword evidence="5 13" id="KW-0963">Cytoplasm</keyword>
<evidence type="ECO:0000256" key="4">
    <source>
        <dbReference type="ARBA" id="ARBA00015492"/>
    </source>
</evidence>
<evidence type="ECO:0000256" key="12">
    <source>
        <dbReference type="ARBA" id="ARBA00048366"/>
    </source>
</evidence>
<dbReference type="InterPro" id="IPR050156">
    <property type="entry name" value="TC-AMP_synthase_SUA5"/>
</dbReference>
<dbReference type="GO" id="GO:0008033">
    <property type="term" value="P:tRNA processing"/>
    <property type="evidence" value="ECO:0007669"/>
    <property type="project" value="UniProtKB-KW"/>
</dbReference>